<dbReference type="OMA" id="ENRMERC"/>
<gene>
    <name evidence="6" type="ORF">NECAME_08557</name>
</gene>
<dbReference type="GO" id="GO:0046872">
    <property type="term" value="F:metal ion binding"/>
    <property type="evidence" value="ECO:0007669"/>
    <property type="project" value="UniProtKB-KW"/>
</dbReference>
<dbReference type="PANTHER" id="PTHR10127">
    <property type="entry name" value="DISCOIDIN, CUB, EGF, LAMININ , AND ZINC METALLOPROTEASE DOMAIN CONTAINING"/>
    <property type="match status" value="1"/>
</dbReference>
<dbReference type="EMBL" id="KI658757">
    <property type="protein sequence ID" value="ETN81336.1"/>
    <property type="molecule type" value="Genomic_DNA"/>
</dbReference>
<accession>W2TJJ6</accession>
<evidence type="ECO:0000259" key="5">
    <source>
        <dbReference type="PROSITE" id="PS01186"/>
    </source>
</evidence>
<dbReference type="Proteomes" id="UP000053676">
    <property type="component" value="Unassembled WGS sequence"/>
</dbReference>
<dbReference type="PANTHER" id="PTHR10127:SF793">
    <property type="entry name" value="ZINC METALLOPROTEINASE NAS-31"/>
    <property type="match status" value="1"/>
</dbReference>
<name>W2TJJ6_NECAM</name>
<dbReference type="SUPFAM" id="SSF49854">
    <property type="entry name" value="Spermadhesin, CUB domain"/>
    <property type="match status" value="1"/>
</dbReference>
<dbReference type="InterPro" id="IPR000742">
    <property type="entry name" value="EGF"/>
</dbReference>
<reference evidence="7" key="1">
    <citation type="journal article" date="2014" name="Nat. Genet.">
        <title>Genome of the human hookworm Necator americanus.</title>
        <authorList>
            <person name="Tang Y.T."/>
            <person name="Gao X."/>
            <person name="Rosa B.A."/>
            <person name="Abubucker S."/>
            <person name="Hallsworth-Pepin K."/>
            <person name="Martin J."/>
            <person name="Tyagi R."/>
            <person name="Heizer E."/>
            <person name="Zhang X."/>
            <person name="Bhonagiri-Palsikar V."/>
            <person name="Minx P."/>
            <person name="Warren W.C."/>
            <person name="Wang Q."/>
            <person name="Zhan B."/>
            <person name="Hotez P.J."/>
            <person name="Sternberg P.W."/>
            <person name="Dougall A."/>
            <person name="Gaze S.T."/>
            <person name="Mulvenna J."/>
            <person name="Sotillo J."/>
            <person name="Ranganathan S."/>
            <person name="Rabelo E.M."/>
            <person name="Wilson R.K."/>
            <person name="Felgner P.L."/>
            <person name="Bethony J."/>
            <person name="Hawdon J.M."/>
            <person name="Gasser R.B."/>
            <person name="Loukas A."/>
            <person name="Mitreva M."/>
        </authorList>
    </citation>
    <scope>NUCLEOTIDE SEQUENCE [LARGE SCALE GENOMIC DNA]</scope>
</reference>
<dbReference type="Gene3D" id="2.60.120.290">
    <property type="entry name" value="Spermadhesin, CUB domain"/>
    <property type="match status" value="1"/>
</dbReference>
<evidence type="ECO:0000256" key="1">
    <source>
        <dbReference type="ARBA" id="ARBA00022723"/>
    </source>
</evidence>
<dbReference type="SUPFAM" id="SSF55486">
    <property type="entry name" value="Metalloproteases ('zincins'), catalytic domain"/>
    <property type="match status" value="1"/>
</dbReference>
<keyword evidence="3" id="KW-0378">Hydrolase</keyword>
<feature type="domain" description="EGF-like" evidence="4 5">
    <location>
        <begin position="177"/>
        <end position="188"/>
    </location>
</feature>
<evidence type="ECO:0000313" key="6">
    <source>
        <dbReference type="EMBL" id="ETN81336.1"/>
    </source>
</evidence>
<evidence type="ECO:0000313" key="7">
    <source>
        <dbReference type="Proteomes" id="UP000053676"/>
    </source>
</evidence>
<dbReference type="KEGG" id="nai:NECAME_08557"/>
<dbReference type="AlphaFoldDB" id="W2TJJ6"/>
<dbReference type="InterPro" id="IPR024079">
    <property type="entry name" value="MetalloPept_cat_dom_sf"/>
</dbReference>
<dbReference type="PROSITE" id="PS01186">
    <property type="entry name" value="EGF_2"/>
    <property type="match status" value="1"/>
</dbReference>
<organism evidence="6 7">
    <name type="scientific">Necator americanus</name>
    <name type="common">Human hookworm</name>
    <dbReference type="NCBI Taxonomy" id="51031"/>
    <lineage>
        <taxon>Eukaryota</taxon>
        <taxon>Metazoa</taxon>
        <taxon>Ecdysozoa</taxon>
        <taxon>Nematoda</taxon>
        <taxon>Chromadorea</taxon>
        <taxon>Rhabditida</taxon>
        <taxon>Rhabditina</taxon>
        <taxon>Rhabditomorpha</taxon>
        <taxon>Strongyloidea</taxon>
        <taxon>Ancylostomatidae</taxon>
        <taxon>Bunostominae</taxon>
        <taxon>Necator</taxon>
    </lineage>
</organism>
<dbReference type="GO" id="GO:0004222">
    <property type="term" value="F:metalloendopeptidase activity"/>
    <property type="evidence" value="ECO:0007669"/>
    <property type="project" value="TreeGrafter"/>
</dbReference>
<keyword evidence="1" id="KW-0479">Metal-binding</keyword>
<dbReference type="PROSITE" id="PS00022">
    <property type="entry name" value="EGF_1"/>
    <property type="match status" value="1"/>
</dbReference>
<evidence type="ECO:0000256" key="2">
    <source>
        <dbReference type="ARBA" id="ARBA00022833"/>
    </source>
</evidence>
<sequence length="317" mass="36150">MSEPSQVLRSNLPGFTKDIIIGSTPDISQKFSTMQDPYKRDKVKNYVEHGIHPHQNTLDEITNGSEYGLYLYQGDMLLQPFQEEEIVEGLRHGEQNRTKRQAYKDERYPYNIWRKGVNYVFDANLHPDVQKAFKTGAKWWEQDTCIDFREDNSDCDPKTSAKCKMGGFPHPRDCNKCICPSGYGGALCNKRPKGCGQILTATTNYKTLKAKIGKEGSGDRMEYMKCHYWIKGPVGSVIEVKIAKIDYGMATDGCTYAGIEIKTHEDLRLTGYRFCAEEDVGVTLRSNFHVVPVITHSRAHSSEFHIKYRIGKIKKNL</sequence>
<dbReference type="InterPro" id="IPR035914">
    <property type="entry name" value="Sperma_CUB_dom_sf"/>
</dbReference>
<keyword evidence="3" id="KW-0645">Protease</keyword>
<evidence type="ECO:0000259" key="4">
    <source>
        <dbReference type="PROSITE" id="PS00022"/>
    </source>
</evidence>
<dbReference type="Gene3D" id="3.40.390.10">
    <property type="entry name" value="Collagenase (Catalytic Domain)"/>
    <property type="match status" value="1"/>
</dbReference>
<protein>
    <recommendedName>
        <fullName evidence="4 5">EGF-like domain-containing protein</fullName>
    </recommendedName>
</protein>
<proteinExistence type="predicted"/>
<keyword evidence="3" id="KW-0482">Metalloprotease</keyword>
<keyword evidence="7" id="KW-1185">Reference proteome</keyword>
<dbReference type="OrthoDB" id="5858639at2759"/>
<evidence type="ECO:0000256" key="3">
    <source>
        <dbReference type="ARBA" id="ARBA00023049"/>
    </source>
</evidence>
<keyword evidence="2" id="KW-0862">Zinc</keyword>